<organism evidence="1 2">
    <name type="scientific">Vermiconidia calcicola</name>
    <dbReference type="NCBI Taxonomy" id="1690605"/>
    <lineage>
        <taxon>Eukaryota</taxon>
        <taxon>Fungi</taxon>
        <taxon>Dikarya</taxon>
        <taxon>Ascomycota</taxon>
        <taxon>Pezizomycotina</taxon>
        <taxon>Dothideomycetes</taxon>
        <taxon>Dothideomycetidae</taxon>
        <taxon>Mycosphaerellales</taxon>
        <taxon>Extremaceae</taxon>
        <taxon>Vermiconidia</taxon>
    </lineage>
</organism>
<evidence type="ECO:0000313" key="1">
    <source>
        <dbReference type="EMBL" id="KAK3698300.1"/>
    </source>
</evidence>
<name>A0ACC3MLB2_9PEZI</name>
<keyword evidence="2" id="KW-1185">Reference proteome</keyword>
<dbReference type="Proteomes" id="UP001281147">
    <property type="component" value="Unassembled WGS sequence"/>
</dbReference>
<evidence type="ECO:0000313" key="2">
    <source>
        <dbReference type="Proteomes" id="UP001281147"/>
    </source>
</evidence>
<dbReference type="EMBL" id="JAUTXU010000212">
    <property type="protein sequence ID" value="KAK3698300.1"/>
    <property type="molecule type" value="Genomic_DNA"/>
</dbReference>
<gene>
    <name evidence="1" type="ORF">LTR37_017008</name>
</gene>
<reference evidence="1" key="1">
    <citation type="submission" date="2023-07" db="EMBL/GenBank/DDBJ databases">
        <title>Black Yeasts Isolated from many extreme environments.</title>
        <authorList>
            <person name="Coleine C."/>
            <person name="Stajich J.E."/>
            <person name="Selbmann L."/>
        </authorList>
    </citation>
    <scope>NUCLEOTIDE SEQUENCE</scope>
    <source>
        <strain evidence="1">CCFEE 5714</strain>
    </source>
</reference>
<comment type="caution">
    <text evidence="1">The sequence shown here is derived from an EMBL/GenBank/DDBJ whole genome shotgun (WGS) entry which is preliminary data.</text>
</comment>
<sequence>MRLLRRNEKGDLVFTADLHEPPPYAILSHTWGTAYDEVSYQDIIGSTGQEKDAYSKVQFIAEQARKEGLDYFWVDTCCIDKHNDAEVCTAIRSMFRWYKESTVCYVYLSDVSINKRLEDGSQAWENTFRNCRWFSRGWTLQELLAPDRVEFYARGQYVGSRDSLGAIIHTITGIDIEALRGRPLETYPFPTRLRWAYGRATTVPEDRAYALMGLSGVVLTPRYGEGESEARRRLMRKILKRYGDSSLDQPVLSEQSGPMANETQVTLLERRQHKMKTLDFESMESRKSTIKKALGRTCNWILTHPACQTWRQERSIERHLGFFWIKGKPGAGKSVLIRYLDNYISQRKGHRDVVISFYFNGRGDRLERSLVGMYRSLLAQLLRADTSLQEVLDSARNITSEGDATIQELQRLLLIAMLKLQDLQLFCFIDALDECQEQDVQQMIDFFQSLGQEAVNQKTTINICFASRHYPALDITTGLQLVLEDIDEHRQDLSKYVQSQKFQVGTRGQTESIPARMQEEILAKANGVFLWVVLVVDILKKEYHNGRIHAVNKRLRELPRGLSELFRDILQRDRENIDEFILCLEWILYAKRPLALKEFYHAMMAGVGEQNLEWIANVSDDSIHSFLLSSSKGLAELTKDERPRAQFIHESVRDFLVAEDGFKHIQHDHHTSMCEVHEKLKQYCLRGVQIDLTTWKQEMSLADEGLNCAAATQKPSNSRVIREKLTERFPFLDYATTFVLYHSDQAARDVPQRNFLKTFDLNNWVDKANFLQKHDINLYKIPVDLIYICAERDHANLIKVISEYGHSVAHNGTQRNDSPLFAAFANKSKDAARVLLEQEDATHPDEIIHDVIIDNYKGRPAFDRQKTRTSWHWAIEQGFASLALHLLRGNCNVQGGKYGSPLQAASQKGREEVVTMLLYNGANVNTQGGHFGNALQAASARGYLSLAKILLDHGADVNAQGGHFGNALWAAFTGGYTDIAKLLLDQGADVNVLGGYFRNPLQAAVASSQAEILRLLLSRETHNRELVTRLGDLFHDVSSNGHSKIVKVLLDYVASVNTQGGHFGNALQAASAYGHVILAKMLLDYGADVDAQGGHFGTALQAASNGGYTDIVKLLLDQGADVNVQGGFFGNALQAASAESCLQPKKPPNGSGNHLLQDYQMQLMLLEQQNKKTFQVKRDMANNEVVTLLLDKGANVNVQGGYFGNALQAASAGGHVNIAKLLLDHGADMNVQGGHFGNAPQAASARGHMDLVTLLDEHARVLSATNSGASQESLAHERTM</sequence>
<protein>
    <submittedName>
        <fullName evidence="1">Uncharacterized protein</fullName>
    </submittedName>
</protein>
<proteinExistence type="predicted"/>
<accession>A0ACC3MLB2</accession>